<evidence type="ECO:0000256" key="1">
    <source>
        <dbReference type="SAM" id="Phobius"/>
    </source>
</evidence>
<gene>
    <name evidence="2" type="ORF">KIF53_20990</name>
</gene>
<proteinExistence type="predicted"/>
<dbReference type="GeneID" id="89685846"/>
<keyword evidence="1" id="KW-0472">Membrane</keyword>
<sequence length="219" mass="23844">MGWGRLLAAIAVCNLAYWLALLLAARFYGIRVREHCVGIGPVLFGNGKLQLRLLPISAWVRMALLADRRPEEAERVCLDAKAVPIQLIVAASGCVALLWLGACLNEGASLDSFRAGWSQLPFGALPPWGEAQHWLAALSDWTAQSGFLAMLPVVAAKMAVFNLLPLPGAAGGIMLRLLVPMGARPAFEHSNVFRLWMAAHLLWLFCWLAALALHVWPFG</sequence>
<feature type="transmembrane region" description="Helical" evidence="1">
    <location>
        <begin position="159"/>
        <end position="179"/>
    </location>
</feature>
<evidence type="ECO:0000313" key="3">
    <source>
        <dbReference type="Proteomes" id="UP000711178"/>
    </source>
</evidence>
<comment type="caution">
    <text evidence="2">The sequence shown here is derived from an EMBL/GenBank/DDBJ whole genome shotgun (WGS) entry which is preliminary data.</text>
</comment>
<dbReference type="RefSeq" id="WP_146008302.1">
    <property type="nucleotide sequence ID" value="NZ_CP142381.1"/>
</dbReference>
<keyword evidence="1" id="KW-0812">Transmembrane</keyword>
<feature type="transmembrane region" description="Helical" evidence="1">
    <location>
        <begin position="6"/>
        <end position="25"/>
    </location>
</feature>
<dbReference type="EMBL" id="JAHDTB010000033">
    <property type="protein sequence ID" value="MBW8290122.1"/>
    <property type="molecule type" value="Genomic_DNA"/>
</dbReference>
<name>A0ABS7FJ83_9NEIS</name>
<evidence type="ECO:0008006" key="4">
    <source>
        <dbReference type="Google" id="ProtNLM"/>
    </source>
</evidence>
<accession>A0ABS7FJ83</accession>
<organism evidence="2 3">
    <name type="scientific">Chromobacterium subtsugae</name>
    <dbReference type="NCBI Taxonomy" id="251747"/>
    <lineage>
        <taxon>Bacteria</taxon>
        <taxon>Pseudomonadati</taxon>
        <taxon>Pseudomonadota</taxon>
        <taxon>Betaproteobacteria</taxon>
        <taxon>Neisseriales</taxon>
        <taxon>Chromobacteriaceae</taxon>
        <taxon>Chromobacterium</taxon>
    </lineage>
</organism>
<feature type="transmembrane region" description="Helical" evidence="1">
    <location>
        <begin position="83"/>
        <end position="102"/>
    </location>
</feature>
<feature type="transmembrane region" description="Helical" evidence="1">
    <location>
        <begin position="191"/>
        <end position="216"/>
    </location>
</feature>
<keyword evidence="1" id="KW-1133">Transmembrane helix</keyword>
<protein>
    <recommendedName>
        <fullName evidence="4">Peptidase M50 domain-containing protein</fullName>
    </recommendedName>
</protein>
<evidence type="ECO:0000313" key="2">
    <source>
        <dbReference type="EMBL" id="MBW8290122.1"/>
    </source>
</evidence>
<keyword evidence="3" id="KW-1185">Reference proteome</keyword>
<dbReference type="Proteomes" id="UP000711178">
    <property type="component" value="Unassembled WGS sequence"/>
</dbReference>
<reference evidence="2 3" key="1">
    <citation type="submission" date="2021-05" db="EMBL/GenBank/DDBJ databases">
        <title>Draft Whole Genome Sequencing Of Biosensor Chromobacterium violaceum Strain CV026 Reveals A Regulatory RNA In Chromobacterium violaceum Phenotype Regulatory Network.</title>
        <authorList>
            <person name="Hong K.W."/>
            <person name="Chan K.G."/>
            <person name="Chang C.-Y."/>
        </authorList>
    </citation>
    <scope>NUCLEOTIDE SEQUENCE [LARGE SCALE GENOMIC DNA]</scope>
    <source>
        <strain evidence="2 3">ATCC 31532</strain>
    </source>
</reference>